<accession>A0A1X0QHQ3</accession>
<protein>
    <submittedName>
        <fullName evidence="2">Uncharacterized protein</fullName>
    </submittedName>
</protein>
<name>A0A1X0QHQ3_9MICR</name>
<feature type="compositionally biased region" description="Acidic residues" evidence="1">
    <location>
        <begin position="373"/>
        <end position="387"/>
    </location>
</feature>
<evidence type="ECO:0000256" key="1">
    <source>
        <dbReference type="SAM" id="MobiDB-lite"/>
    </source>
</evidence>
<gene>
    <name evidence="2" type="ORF">A0H76_1250</name>
</gene>
<proteinExistence type="predicted"/>
<evidence type="ECO:0000313" key="3">
    <source>
        <dbReference type="Proteomes" id="UP000192501"/>
    </source>
</evidence>
<organism evidence="2 3">
    <name type="scientific">Hepatospora eriocheir</name>
    <dbReference type="NCBI Taxonomy" id="1081669"/>
    <lineage>
        <taxon>Eukaryota</taxon>
        <taxon>Fungi</taxon>
        <taxon>Fungi incertae sedis</taxon>
        <taxon>Microsporidia</taxon>
        <taxon>Hepatosporidae</taxon>
        <taxon>Hepatospora</taxon>
    </lineage>
</organism>
<comment type="caution">
    <text evidence="2">The sequence shown here is derived from an EMBL/GenBank/DDBJ whole genome shotgun (WGS) entry which is preliminary data.</text>
</comment>
<feature type="compositionally biased region" description="Polar residues" evidence="1">
    <location>
        <begin position="410"/>
        <end position="424"/>
    </location>
</feature>
<dbReference type="Proteomes" id="UP000192501">
    <property type="component" value="Unassembled WGS sequence"/>
</dbReference>
<dbReference type="AlphaFoldDB" id="A0A1X0QHQ3"/>
<reference evidence="2 3" key="1">
    <citation type="journal article" date="2017" name="Environ. Microbiol.">
        <title>Decay of the glycolytic pathway and adaptation to intranuclear parasitism within Enterocytozoonidae microsporidia.</title>
        <authorList>
            <person name="Wiredu Boakye D."/>
            <person name="Jaroenlak P."/>
            <person name="Prachumwat A."/>
            <person name="Williams T.A."/>
            <person name="Bateman K.S."/>
            <person name="Itsathitphaisarn O."/>
            <person name="Sritunyalucksana K."/>
            <person name="Paszkiewicz K.H."/>
            <person name="Moore K.A."/>
            <person name="Stentiford G.D."/>
            <person name="Williams B.A."/>
        </authorList>
    </citation>
    <scope>NUCLEOTIDE SEQUENCE [LARGE SCALE GENOMIC DNA]</scope>
    <source>
        <strain evidence="3">canceri</strain>
    </source>
</reference>
<dbReference type="EMBL" id="LTAI01000269">
    <property type="protein sequence ID" value="ORD99194.1"/>
    <property type="molecule type" value="Genomic_DNA"/>
</dbReference>
<dbReference type="VEuPathDB" id="MicrosporidiaDB:A0H76_1250"/>
<sequence length="424" mass="49804">MNILLLRIFYNIANILANTDQIIFNYSHSNNLEKELVHELLEILNTARSQSRANHNIPLFTTTNKNKEKKYLVDLDNQDEIDLYRNLQKTVDFTARGINEKLNSYITGIRQDYRRQLREFIINLPDFTNTCFTYLHDRLSEIITPGQADEITKRLRSKESRIIKQALKLLITDLTNIISKILTDTSLEVYDYDLEDYHRNLFTRFENRFSDIIRTFLQSIKTISENLFLIVEEYDLEEDTYEIVKCTIESVLKINLSQFTISLNDLQFNFHKIRRRYLSIFKSNLTDILEDISLSFRKTRNVKKCCDLNQKSAGYFNDDEYELLFENNNSDDMLTKRESLLVNTSSPIDESTLPIDDPSLQEEDLTQIKEEPEIPDEEPEIPDEEPEVPNVDSEIPDEDPEVPDEDSTLKDNSNQTKEFSQLTD</sequence>
<feature type="compositionally biased region" description="Acidic residues" evidence="1">
    <location>
        <begin position="394"/>
        <end position="406"/>
    </location>
</feature>
<evidence type="ECO:0000313" key="2">
    <source>
        <dbReference type="EMBL" id="ORD99194.1"/>
    </source>
</evidence>
<feature type="region of interest" description="Disordered" evidence="1">
    <location>
        <begin position="365"/>
        <end position="424"/>
    </location>
</feature>